<name>A0A073K3C6_9BACI</name>
<evidence type="ECO:0000313" key="1">
    <source>
        <dbReference type="EMBL" id="KEK20960.1"/>
    </source>
</evidence>
<dbReference type="Pfam" id="PF08968">
    <property type="entry name" value="DUF1885"/>
    <property type="match status" value="1"/>
</dbReference>
<dbReference type="Proteomes" id="UP000027822">
    <property type="component" value="Unassembled WGS sequence"/>
</dbReference>
<proteinExistence type="predicted"/>
<gene>
    <name evidence="1" type="ORF">BAMA_09195</name>
</gene>
<dbReference type="Gene3D" id="3.30.310.120">
    <property type="entry name" value="Rbstp2229 like protein"/>
    <property type="match status" value="1"/>
</dbReference>
<dbReference type="eggNOG" id="ENOG5031D41">
    <property type="taxonomic scope" value="Bacteria"/>
</dbReference>
<dbReference type="Gene3D" id="1.20.5.850">
    <property type="entry name" value="Rbstp2229 protein"/>
    <property type="match status" value="1"/>
</dbReference>
<dbReference type="SUPFAM" id="SSF111171">
    <property type="entry name" value="Rbstp2229 protein"/>
    <property type="match status" value="1"/>
</dbReference>
<protein>
    <recommendedName>
        <fullName evidence="3">DUF1885 domain-containing protein</fullName>
    </recommendedName>
</protein>
<evidence type="ECO:0000313" key="2">
    <source>
        <dbReference type="Proteomes" id="UP000027822"/>
    </source>
</evidence>
<reference evidence="1 2" key="1">
    <citation type="submission" date="2014-06" db="EMBL/GenBank/DDBJ databases">
        <title>Draft genome sequence of Bacillus manliponensis JCM 15802 (MCCC 1A00708).</title>
        <authorList>
            <person name="Lai Q."/>
            <person name="Liu Y."/>
            <person name="Shao Z."/>
        </authorList>
    </citation>
    <scope>NUCLEOTIDE SEQUENCE [LARGE SCALE GENOMIC DNA]</scope>
    <source>
        <strain evidence="1 2">JCM 15802</strain>
    </source>
</reference>
<organism evidence="1 2">
    <name type="scientific">Bacillus manliponensis</name>
    <dbReference type="NCBI Taxonomy" id="574376"/>
    <lineage>
        <taxon>Bacteria</taxon>
        <taxon>Bacillati</taxon>
        <taxon>Bacillota</taxon>
        <taxon>Bacilli</taxon>
        <taxon>Bacillales</taxon>
        <taxon>Bacillaceae</taxon>
        <taxon>Bacillus</taxon>
        <taxon>Bacillus cereus group</taxon>
    </lineage>
</organism>
<sequence>MQDAFIELVPKSKQQTITLADIKELFQYYKTMTTQAGEQLNFYYSSAAFPYEVVDTSETTLQLQSNHDRYHMIYVGIGIKEDSSFIQVTLPPNATFGDKGKANEFCRFLAKKLEGKLQLFNGRTMYFYKR</sequence>
<comment type="caution">
    <text evidence="1">The sequence shown here is derived from an EMBL/GenBank/DDBJ whole genome shotgun (WGS) entry which is preliminary data.</text>
</comment>
<dbReference type="STRING" id="574376.BAMA_09195"/>
<dbReference type="AlphaFoldDB" id="A0A073K3C6"/>
<dbReference type="InterPro" id="IPR015062">
    <property type="entry name" value="DUF1885"/>
</dbReference>
<dbReference type="OrthoDB" id="2966171at2"/>
<accession>A0A073K3C6</accession>
<keyword evidence="2" id="KW-1185">Reference proteome</keyword>
<dbReference type="EMBL" id="JOTN01000002">
    <property type="protein sequence ID" value="KEK20960.1"/>
    <property type="molecule type" value="Genomic_DNA"/>
</dbReference>
<evidence type="ECO:0008006" key="3">
    <source>
        <dbReference type="Google" id="ProtNLM"/>
    </source>
</evidence>
<dbReference type="RefSeq" id="WP_034635839.1">
    <property type="nucleotide sequence ID" value="NZ_CBCSJC010000001.1"/>
</dbReference>
<dbReference type="InterPro" id="IPR036294">
    <property type="entry name" value="Rbstp2229-like_sf"/>
</dbReference>